<feature type="compositionally biased region" description="Polar residues" evidence="1">
    <location>
        <begin position="773"/>
        <end position="784"/>
    </location>
</feature>
<feature type="compositionally biased region" description="Polar residues" evidence="1">
    <location>
        <begin position="337"/>
        <end position="362"/>
    </location>
</feature>
<feature type="compositionally biased region" description="Basic and acidic residues" evidence="1">
    <location>
        <begin position="210"/>
        <end position="223"/>
    </location>
</feature>
<evidence type="ECO:0000313" key="3">
    <source>
        <dbReference type="Proteomes" id="UP000433876"/>
    </source>
</evidence>
<feature type="compositionally biased region" description="Acidic residues" evidence="1">
    <location>
        <begin position="504"/>
        <end position="528"/>
    </location>
</feature>
<dbReference type="Proteomes" id="UP000433876">
    <property type="component" value="Unassembled WGS sequence"/>
</dbReference>
<feature type="compositionally biased region" description="Polar residues" evidence="1">
    <location>
        <begin position="553"/>
        <end position="575"/>
    </location>
</feature>
<name>A0A8S8ZH22_SORMA</name>
<feature type="region of interest" description="Disordered" evidence="1">
    <location>
        <begin position="1017"/>
        <end position="1037"/>
    </location>
</feature>
<feature type="compositionally biased region" description="Polar residues" evidence="1">
    <location>
        <begin position="260"/>
        <end position="271"/>
    </location>
</feature>
<dbReference type="EMBL" id="NMPR01000182">
    <property type="protein sequence ID" value="KAA8628458.1"/>
    <property type="molecule type" value="Genomic_DNA"/>
</dbReference>
<dbReference type="OMA" id="VFSYWRR"/>
<feature type="region of interest" description="Disordered" evidence="1">
    <location>
        <begin position="757"/>
        <end position="784"/>
    </location>
</feature>
<feature type="compositionally biased region" description="Polar residues" evidence="1">
    <location>
        <begin position="1124"/>
        <end position="1146"/>
    </location>
</feature>
<sequence length="1171" mass="123836">MLSRLHLRRPPSTPSSPVPGQVSSLELDTASQTPIVPDGRPQSAKSASSSHLPSTLATVPKSIPNVSDNGGISATASVSGMPLQVYRSAGSSASSQPSESHKSRTGKPAPPPIDTTAATRASLATRLSKISSFVTPTDLNSSGPFGKRPAGKRMASEPAVKATTTPESAKSKKSLPFLKKHSVSNLWMRRKTAQNPPDLPPLSSVPEPTYDPRIRGTKVHDFSAPRAKRTTSQNEAVVSPVKGSPSEDATSKSPAADPGTGSTLVGTSQSLVPGPNDVAVSSPSVAQDLELTRVISDVPSIPQDSLPSPTLDKPSPEEQDARPPVQLRDDPVPVLGPSSSVASQDTLAGTTAGPNANASVRTARSRNLSKRSMRDSTLSGIPKHMKSTSSRFSFDMMGSADEEKALEERHRQRQREKGGGATSALRQEQDSRFDDLEEEDFDYDAMMDDDGLEEPIPGVNADYEDDYGEEPIPGVNADYDEEPIPGVNADYADLEEPIPGVNADYEELPEEGEDDDDYDPDTDPDNDQENFAGFEFQRSNKSSGPITPHSPVVASTPSNETDQPVASSVTENSTPDLPECAAVPGQAAPAPTLPIPQQSSSPETARALIAPQPVPIGMPPTNPTRREDDNDIYFDNGLADELDFQGDGTHFDENLFDLDDTDQYGRPIPGAFARAAEQARARQLAQLAESNAAAATGVDPVQSTVAGSMHALSTGDDLSPIQLPQMPTQAMQQMSISGLDMAYQAALAEAAQRAAESGKFRRSSSPAIPEEPTVTSPTDSAQSRDFVQQNELDDYENDDDGFGNGLDDYEFDDEDIIAEANASALANDQEGWYGQEFGFYSAPMAQAGYGHGSSSSSSRNNTENENPFQYSYGGYFGPAGEGVFRSKSGRVVCREPTLTPITETSEYSNRNSIMSLNLPPSIDARNSTSLQSPTLAQLALMDDDEFDSINKLRKKTWASSQASIMSSREGSPRAEKAPQPQLQPQLIDPAAPGSPFATTTGGHFGAGVLGSSYDPKRSPYSMLSSSVPGNEQGRSISPTLTNKIQAVTMPMAPVQGFVAPNSNEMGLGLGVGVGVSQQPSLLGPPVMMTMSPVGVGLGAAQGCPPVDEESEEYETAGASGLGVMSSNSHSSQKPTQLQENAGINGNVTGGVTYDDPSSLGRRTSKKMVGWA</sequence>
<feature type="compositionally biased region" description="Polar residues" evidence="1">
    <location>
        <begin position="129"/>
        <end position="143"/>
    </location>
</feature>
<comment type="caution">
    <text evidence="2">The sequence shown here is derived from an EMBL/GenBank/DDBJ whole genome shotgun (WGS) entry which is preliminary data.</text>
</comment>
<evidence type="ECO:0000256" key="1">
    <source>
        <dbReference type="SAM" id="MobiDB-lite"/>
    </source>
</evidence>
<feature type="region of interest" description="Disordered" evidence="1">
    <location>
        <begin position="1"/>
        <end position="630"/>
    </location>
</feature>
<feature type="region of interest" description="Disordered" evidence="1">
    <location>
        <begin position="957"/>
        <end position="985"/>
    </location>
</feature>
<feature type="compositionally biased region" description="Basic and acidic residues" evidence="1">
    <location>
        <begin position="314"/>
        <end position="331"/>
    </location>
</feature>
<feature type="compositionally biased region" description="Low complexity" evidence="1">
    <location>
        <begin position="88"/>
        <end position="98"/>
    </location>
</feature>
<feature type="region of interest" description="Disordered" evidence="1">
    <location>
        <begin position="1114"/>
        <end position="1171"/>
    </location>
</feature>
<accession>A0A8S8ZH22</accession>
<feature type="compositionally biased region" description="Low complexity" evidence="1">
    <location>
        <begin position="114"/>
        <end position="128"/>
    </location>
</feature>
<feature type="compositionally biased region" description="Pro residues" evidence="1">
    <location>
        <begin position="612"/>
        <end position="622"/>
    </location>
</feature>
<feature type="compositionally biased region" description="Polar residues" evidence="1">
    <location>
        <begin position="957"/>
        <end position="969"/>
    </location>
</feature>
<feature type="compositionally biased region" description="Basic and acidic residues" evidence="1">
    <location>
        <begin position="401"/>
        <end position="418"/>
    </location>
</feature>
<feature type="compositionally biased region" description="Polar residues" evidence="1">
    <location>
        <begin position="64"/>
        <end position="78"/>
    </location>
</feature>
<reference evidence="2 3" key="1">
    <citation type="submission" date="2017-07" db="EMBL/GenBank/DDBJ databases">
        <title>Genome sequence of the Sordaria macrospora wild type strain R19027.</title>
        <authorList>
            <person name="Nowrousian M."/>
            <person name="Teichert I."/>
            <person name="Kueck U."/>
        </authorList>
    </citation>
    <scope>NUCLEOTIDE SEQUENCE [LARGE SCALE GENOMIC DNA]</scope>
    <source>
        <strain evidence="2 3">R19027</strain>
        <tissue evidence="2">Mycelium</tissue>
    </source>
</reference>
<proteinExistence type="predicted"/>
<gene>
    <name evidence="2" type="ORF">SMACR_09434</name>
</gene>
<protein>
    <submittedName>
        <fullName evidence="2">Uncharacterized protein</fullName>
    </submittedName>
</protein>
<evidence type="ECO:0000313" key="2">
    <source>
        <dbReference type="EMBL" id="KAA8628458.1"/>
    </source>
</evidence>
<feature type="compositionally biased region" description="Polar residues" evidence="1">
    <location>
        <begin position="1021"/>
        <end position="1037"/>
    </location>
</feature>
<feature type="compositionally biased region" description="Basic residues" evidence="1">
    <location>
        <begin position="178"/>
        <end position="192"/>
    </location>
</feature>
<dbReference type="AlphaFoldDB" id="A0A8S8ZH22"/>
<feature type="compositionally biased region" description="Acidic residues" evidence="1">
    <location>
        <begin position="435"/>
        <end position="453"/>
    </location>
</feature>
<dbReference type="VEuPathDB" id="FungiDB:SMAC_09434"/>
<organism evidence="2 3">
    <name type="scientific">Sordaria macrospora</name>
    <dbReference type="NCBI Taxonomy" id="5147"/>
    <lineage>
        <taxon>Eukaryota</taxon>
        <taxon>Fungi</taxon>
        <taxon>Dikarya</taxon>
        <taxon>Ascomycota</taxon>
        <taxon>Pezizomycotina</taxon>
        <taxon>Sordariomycetes</taxon>
        <taxon>Sordariomycetidae</taxon>
        <taxon>Sordariales</taxon>
        <taxon>Sordariaceae</taxon>
        <taxon>Sordaria</taxon>
    </lineage>
</organism>